<reference evidence="3" key="1">
    <citation type="submission" date="2017-02" db="UniProtKB">
        <authorList>
            <consortium name="WormBaseParasite"/>
        </authorList>
    </citation>
    <scope>IDENTIFICATION</scope>
</reference>
<organism evidence="2 3">
    <name type="scientific">Parastrongyloides trichosuri</name>
    <name type="common">Possum-specific nematode worm</name>
    <dbReference type="NCBI Taxonomy" id="131310"/>
    <lineage>
        <taxon>Eukaryota</taxon>
        <taxon>Metazoa</taxon>
        <taxon>Ecdysozoa</taxon>
        <taxon>Nematoda</taxon>
        <taxon>Chromadorea</taxon>
        <taxon>Rhabditida</taxon>
        <taxon>Tylenchina</taxon>
        <taxon>Panagrolaimomorpha</taxon>
        <taxon>Strongyloidoidea</taxon>
        <taxon>Strongyloididae</taxon>
        <taxon>Parastrongyloides</taxon>
    </lineage>
</organism>
<protein>
    <submittedName>
        <fullName evidence="3">PE-PGRS family protein</fullName>
    </submittedName>
</protein>
<dbReference type="Proteomes" id="UP000038045">
    <property type="component" value="Unplaced"/>
</dbReference>
<sequence>MIWIPAFAGMSGVGRAAGEGLHPQDPAFFALDLSHQGLVSRFRRGEGLLQLTGVVHLGEGFGGGADLGLSLVFLDALGADLTLGVEQGGPDFDHESRQRLDVGLGQFTPAGVEGPDGGRGAQLVQQAAQHGHAQQGQAADSARAVHLPDALGRQLVLARGDFGGAELGDVGAGAFGRLGRGQPALRLAGGRAPEGPGLVRHQPVHLGRDLIAVVGVVGLVDDPRRRAGGEAEVEVEADQNAVAALAMLCQQVGDQGFALGARGDVVRLGIEAEAHVALGDADPQGLLAQLLAFGGGPVGDDVGVEETGHGGLLKTQPPDRGRPPRERGRWAFPCRAHRGGFRCPGSGPWPGARAGRGRCGCRCSSARRRPDSPRRCRCPWARRPVRGRPTDPAILWRSAPRGFPAGTGRRWSSPQAWPRRRASGCSCSRRTGPAALQRPAGPWRGRADAASRKACRGISLYRPGCRWADRWTPRALEPGPRPRPRYSGPVRLRRRRVGRAGYRTAGTSTGWRRRYRSSDRGSRRCSLGSRRPRAGISRPRI</sequence>
<dbReference type="AlphaFoldDB" id="A0A0N5A025"/>
<name>A0A0N5A025_PARTI</name>
<evidence type="ECO:0000313" key="3">
    <source>
        <dbReference type="WBParaSite" id="PTRK_0001464200.1"/>
    </source>
</evidence>
<dbReference type="WBParaSite" id="PTRK_0001464200.1">
    <property type="protein sequence ID" value="PTRK_0001464200.1"/>
    <property type="gene ID" value="PTRK_0001464200"/>
</dbReference>
<proteinExistence type="predicted"/>
<accession>A0A0N5A025</accession>
<evidence type="ECO:0000313" key="2">
    <source>
        <dbReference type="Proteomes" id="UP000038045"/>
    </source>
</evidence>
<feature type="region of interest" description="Disordered" evidence="1">
    <location>
        <begin position="391"/>
        <end position="447"/>
    </location>
</feature>
<evidence type="ECO:0000256" key="1">
    <source>
        <dbReference type="SAM" id="MobiDB-lite"/>
    </source>
</evidence>
<feature type="region of interest" description="Disordered" evidence="1">
    <location>
        <begin position="497"/>
        <end position="541"/>
    </location>
</feature>
<keyword evidence="2" id="KW-1185">Reference proteome</keyword>